<dbReference type="PROSITE" id="PS51673">
    <property type="entry name" value="SUZ"/>
    <property type="match status" value="1"/>
</dbReference>
<dbReference type="AlphaFoldDB" id="A0A1U7LIT4"/>
<feature type="region of interest" description="Disordered" evidence="2">
    <location>
        <begin position="47"/>
        <end position="66"/>
    </location>
</feature>
<dbReference type="Pfam" id="PF01424">
    <property type="entry name" value="R3H"/>
    <property type="match status" value="1"/>
</dbReference>
<dbReference type="OMA" id="EETRIMF"/>
<dbReference type="Pfam" id="PF12752">
    <property type="entry name" value="SUZ"/>
    <property type="match status" value="1"/>
</dbReference>
<feature type="region of interest" description="Disordered" evidence="2">
    <location>
        <begin position="236"/>
        <end position="259"/>
    </location>
</feature>
<dbReference type="CDD" id="cd02642">
    <property type="entry name" value="R3H_encore_like"/>
    <property type="match status" value="1"/>
</dbReference>
<dbReference type="InterPro" id="IPR001374">
    <property type="entry name" value="R3H_dom"/>
</dbReference>
<dbReference type="STRING" id="1198029.A0A1U7LIT4"/>
<dbReference type="InterPro" id="IPR036867">
    <property type="entry name" value="R3H_dom_sf"/>
</dbReference>
<comment type="caution">
    <text evidence="4">The sequence shown here is derived from an EMBL/GenBank/DDBJ whole genome shotgun (WGS) entry which is preliminary data.</text>
</comment>
<keyword evidence="1" id="KW-0597">Phosphoprotein</keyword>
<dbReference type="Gene3D" id="3.30.1370.50">
    <property type="entry name" value="R3H-like domain"/>
    <property type="match status" value="1"/>
</dbReference>
<name>A0A1U7LIT4_NEOID</name>
<evidence type="ECO:0000313" key="5">
    <source>
        <dbReference type="Proteomes" id="UP000186594"/>
    </source>
</evidence>
<organism evidence="4 5">
    <name type="scientific">Neolecta irregularis (strain DAH-3)</name>
    <dbReference type="NCBI Taxonomy" id="1198029"/>
    <lineage>
        <taxon>Eukaryota</taxon>
        <taxon>Fungi</taxon>
        <taxon>Dikarya</taxon>
        <taxon>Ascomycota</taxon>
        <taxon>Taphrinomycotina</taxon>
        <taxon>Neolectales</taxon>
        <taxon>Neolectaceae</taxon>
        <taxon>Neolecta</taxon>
    </lineage>
</organism>
<accession>A0A1U7LIT4</accession>
<sequence length="430" mass="47903">MSDSLSVDLSALSLDKEHIQRRSIHIKFLQRPSSPSNLDERISQNFLKRPESAGADTTNSDSTTATNTEKLDDSLIAALSNGKDRLFLLGLERSIEEFMKANTTDTLELGMMNSYQRLLAHRLGDYWRLTHVVDENGKSVIFFRSHWSKIPTVRLRDAVTEDPSVQTVAPKKMKIMRRDTATPSETYSSLLGSDDGSDVPKTKEQIRLAKEEAYKAARARIFKDFEESEVVEGSLSFSDSSINNLEPLPTTKPKYKLNNNPRQRDEDLLLRPVYNAPSQPTYFNQYPPPPLFPPGGLPYSPSPSEQYIYPSPHNHINPYAQEFIPSGPPVPYSAFQNTYLGPPPGPVNYIPKEETRIMFPGPAMPLPPPHQRGLAPPQKDVWGPPSTTGVFRPFSQCPSWNVPRREDGTSMSSSGRSASGISTNGRLSGG</sequence>
<evidence type="ECO:0000259" key="3">
    <source>
        <dbReference type="PROSITE" id="PS51673"/>
    </source>
</evidence>
<dbReference type="Proteomes" id="UP000186594">
    <property type="component" value="Unassembled WGS sequence"/>
</dbReference>
<feature type="compositionally biased region" description="Low complexity" evidence="2">
    <location>
        <begin position="55"/>
        <end position="66"/>
    </location>
</feature>
<dbReference type="InterPro" id="IPR051937">
    <property type="entry name" value="R3H_domain_containing"/>
</dbReference>
<dbReference type="InterPro" id="IPR024771">
    <property type="entry name" value="SUZ"/>
</dbReference>
<feature type="region of interest" description="Disordered" evidence="2">
    <location>
        <begin position="179"/>
        <end position="200"/>
    </location>
</feature>
<dbReference type="GO" id="GO:0003676">
    <property type="term" value="F:nucleic acid binding"/>
    <property type="evidence" value="ECO:0007669"/>
    <property type="project" value="InterPro"/>
</dbReference>
<feature type="region of interest" description="Disordered" evidence="2">
    <location>
        <begin position="383"/>
        <end position="430"/>
    </location>
</feature>
<feature type="compositionally biased region" description="Low complexity" evidence="2">
    <location>
        <begin position="409"/>
        <end position="422"/>
    </location>
</feature>
<evidence type="ECO:0000313" key="4">
    <source>
        <dbReference type="EMBL" id="OLL22570.1"/>
    </source>
</evidence>
<reference evidence="4 5" key="1">
    <citation type="submission" date="2016-04" db="EMBL/GenBank/DDBJ databases">
        <title>Evolutionary innovation and constraint leading to complex multicellularity in the Ascomycota.</title>
        <authorList>
            <person name="Cisse O."/>
            <person name="Nguyen A."/>
            <person name="Hewitt D.A."/>
            <person name="Jedd G."/>
            <person name="Stajich J.E."/>
        </authorList>
    </citation>
    <scope>NUCLEOTIDE SEQUENCE [LARGE SCALE GENOMIC DNA]</scope>
    <source>
        <strain evidence="4 5">DAH-3</strain>
    </source>
</reference>
<protein>
    <submittedName>
        <fullName evidence="4">cAMP-regulated phosphoprotein 21</fullName>
    </submittedName>
</protein>
<dbReference type="SMART" id="SM00393">
    <property type="entry name" value="R3H"/>
    <property type="match status" value="1"/>
</dbReference>
<feature type="domain" description="SUZ" evidence="3">
    <location>
        <begin position="149"/>
        <end position="226"/>
    </location>
</feature>
<dbReference type="PANTHER" id="PTHR15672">
    <property type="entry name" value="CAMP-REGULATED PHOSPHOPROTEIN 21 RELATED R3H DOMAIN CONTAINING PROTEIN"/>
    <property type="match status" value="1"/>
</dbReference>
<evidence type="ECO:0000256" key="2">
    <source>
        <dbReference type="SAM" id="MobiDB-lite"/>
    </source>
</evidence>
<dbReference type="EMBL" id="LXFE01003037">
    <property type="protein sequence ID" value="OLL22570.1"/>
    <property type="molecule type" value="Genomic_DNA"/>
</dbReference>
<dbReference type="SUPFAM" id="SSF82708">
    <property type="entry name" value="R3H domain"/>
    <property type="match status" value="1"/>
</dbReference>
<dbReference type="PANTHER" id="PTHR15672:SF8">
    <property type="entry name" value="PROTEIN ENCORE"/>
    <property type="match status" value="1"/>
</dbReference>
<keyword evidence="5" id="KW-1185">Reference proteome</keyword>
<proteinExistence type="predicted"/>
<dbReference type="OrthoDB" id="278430at2759"/>
<gene>
    <name evidence="4" type="ORF">NEOLI_000773</name>
</gene>
<evidence type="ECO:0000256" key="1">
    <source>
        <dbReference type="ARBA" id="ARBA00022553"/>
    </source>
</evidence>